<dbReference type="EMBL" id="CAJGYM010000017">
    <property type="protein sequence ID" value="CAD6190702.1"/>
    <property type="molecule type" value="Genomic_DNA"/>
</dbReference>
<evidence type="ECO:0000256" key="1">
    <source>
        <dbReference type="SAM" id="MobiDB-lite"/>
    </source>
</evidence>
<organism evidence="2 3">
    <name type="scientific">Caenorhabditis auriculariae</name>
    <dbReference type="NCBI Taxonomy" id="2777116"/>
    <lineage>
        <taxon>Eukaryota</taxon>
        <taxon>Metazoa</taxon>
        <taxon>Ecdysozoa</taxon>
        <taxon>Nematoda</taxon>
        <taxon>Chromadorea</taxon>
        <taxon>Rhabditida</taxon>
        <taxon>Rhabditina</taxon>
        <taxon>Rhabditomorpha</taxon>
        <taxon>Rhabditoidea</taxon>
        <taxon>Rhabditidae</taxon>
        <taxon>Peloderinae</taxon>
        <taxon>Caenorhabditis</taxon>
    </lineage>
</organism>
<reference evidence="2" key="1">
    <citation type="submission" date="2020-10" db="EMBL/GenBank/DDBJ databases">
        <authorList>
            <person name="Kikuchi T."/>
        </authorList>
    </citation>
    <scope>NUCLEOTIDE SEQUENCE</scope>
    <source>
        <strain evidence="2">NKZ352</strain>
    </source>
</reference>
<gene>
    <name evidence="2" type="ORF">CAUJ_LOCUS6621</name>
</gene>
<sequence>MQRAAAPTRNTGENSKPLHESKDAQEKLKKSRTRFEKPAGRYIRKGQEKLKSSSPNVNGSAAAAENAKEMAAAAGRGEAVASSAASLSLMAPTLAGAGPALAGTGRERPRVRSAVADAIDGDADVALLVTIFANSCRACHRTVPTFMYSHEGTK</sequence>
<feature type="compositionally biased region" description="Basic and acidic residues" evidence="1">
    <location>
        <begin position="16"/>
        <end position="51"/>
    </location>
</feature>
<dbReference type="AlphaFoldDB" id="A0A8S1H5W3"/>
<dbReference type="Proteomes" id="UP000835052">
    <property type="component" value="Unassembled WGS sequence"/>
</dbReference>
<feature type="compositionally biased region" description="Low complexity" evidence="1">
    <location>
        <begin position="59"/>
        <end position="77"/>
    </location>
</feature>
<feature type="region of interest" description="Disordered" evidence="1">
    <location>
        <begin position="1"/>
        <end position="77"/>
    </location>
</feature>
<accession>A0A8S1H5W3</accession>
<keyword evidence="3" id="KW-1185">Reference proteome</keyword>
<evidence type="ECO:0000313" key="3">
    <source>
        <dbReference type="Proteomes" id="UP000835052"/>
    </source>
</evidence>
<comment type="caution">
    <text evidence="2">The sequence shown here is derived from an EMBL/GenBank/DDBJ whole genome shotgun (WGS) entry which is preliminary data.</text>
</comment>
<proteinExistence type="predicted"/>
<name>A0A8S1H5W3_9PELO</name>
<evidence type="ECO:0000313" key="2">
    <source>
        <dbReference type="EMBL" id="CAD6190702.1"/>
    </source>
</evidence>
<protein>
    <submittedName>
        <fullName evidence="2">Uncharacterized protein</fullName>
    </submittedName>
</protein>